<dbReference type="InParanoid" id="A0A194WWV5"/>
<reference evidence="2 3" key="1">
    <citation type="submission" date="2015-10" db="EMBL/GenBank/DDBJ databases">
        <title>Full genome of DAOMC 229536 Phialocephala scopiformis, a fungal endophyte of spruce producing the potent anti-insectan compound rugulosin.</title>
        <authorList>
            <consortium name="DOE Joint Genome Institute"/>
            <person name="Walker A.K."/>
            <person name="Frasz S.L."/>
            <person name="Seifert K.A."/>
            <person name="Miller J.D."/>
            <person name="Mondo S.J."/>
            <person name="Labutti K."/>
            <person name="Lipzen A."/>
            <person name="Dockter R."/>
            <person name="Kennedy M."/>
            <person name="Grigoriev I.V."/>
            <person name="Spatafora J.W."/>
        </authorList>
    </citation>
    <scope>NUCLEOTIDE SEQUENCE [LARGE SCALE GENOMIC DNA]</scope>
    <source>
        <strain evidence="2 3">CBS 120377</strain>
    </source>
</reference>
<dbReference type="KEGG" id="psco:LY89DRAFT_688147"/>
<evidence type="ECO:0000313" key="3">
    <source>
        <dbReference type="Proteomes" id="UP000070700"/>
    </source>
</evidence>
<dbReference type="Proteomes" id="UP000070700">
    <property type="component" value="Unassembled WGS sequence"/>
</dbReference>
<name>A0A194WWV5_MOLSC</name>
<feature type="transmembrane region" description="Helical" evidence="1">
    <location>
        <begin position="29"/>
        <end position="53"/>
    </location>
</feature>
<dbReference type="GeneID" id="28825373"/>
<evidence type="ECO:0000256" key="1">
    <source>
        <dbReference type="SAM" id="Phobius"/>
    </source>
</evidence>
<protein>
    <submittedName>
        <fullName evidence="2">Uncharacterized protein</fullName>
    </submittedName>
</protein>
<dbReference type="EMBL" id="KQ947424">
    <property type="protein sequence ID" value="KUJ12458.1"/>
    <property type="molecule type" value="Genomic_DNA"/>
</dbReference>
<keyword evidence="1" id="KW-1133">Transmembrane helix</keyword>
<organism evidence="2 3">
    <name type="scientific">Mollisia scopiformis</name>
    <name type="common">Conifer needle endophyte fungus</name>
    <name type="synonym">Phialocephala scopiformis</name>
    <dbReference type="NCBI Taxonomy" id="149040"/>
    <lineage>
        <taxon>Eukaryota</taxon>
        <taxon>Fungi</taxon>
        <taxon>Dikarya</taxon>
        <taxon>Ascomycota</taxon>
        <taxon>Pezizomycotina</taxon>
        <taxon>Leotiomycetes</taxon>
        <taxon>Helotiales</taxon>
        <taxon>Mollisiaceae</taxon>
        <taxon>Mollisia</taxon>
    </lineage>
</organism>
<evidence type="ECO:0000313" key="2">
    <source>
        <dbReference type="EMBL" id="KUJ12458.1"/>
    </source>
</evidence>
<dbReference type="OrthoDB" id="10371592at2759"/>
<gene>
    <name evidence="2" type="ORF">LY89DRAFT_688147</name>
</gene>
<proteinExistence type="predicted"/>
<keyword evidence="1" id="KW-0472">Membrane</keyword>
<sequence length="79" mass="8594">MFGEEDSALWGPPQALLEKKRGGGRSMRLAFLCLILWMASSASFGGLIALWGLNSVNMNRESCGDSALAMTFWDPLIAK</sequence>
<keyword evidence="1" id="KW-0812">Transmembrane</keyword>
<dbReference type="RefSeq" id="XP_018066813.1">
    <property type="nucleotide sequence ID" value="XM_018215647.1"/>
</dbReference>
<keyword evidence="3" id="KW-1185">Reference proteome</keyword>
<accession>A0A194WWV5</accession>
<dbReference type="AlphaFoldDB" id="A0A194WWV5"/>